<dbReference type="Proteomes" id="UP000218615">
    <property type="component" value="Unassembled WGS sequence"/>
</dbReference>
<keyword evidence="2" id="KW-1185">Reference proteome</keyword>
<name>A0A284VTI2_9EURY</name>
<dbReference type="InterPro" id="IPR020501">
    <property type="entry name" value="Uncharacterised_AF1218"/>
</dbReference>
<proteinExistence type="predicted"/>
<dbReference type="EMBL" id="FZMP01000229">
    <property type="protein sequence ID" value="SNQ62616.1"/>
    <property type="molecule type" value="Genomic_DNA"/>
</dbReference>
<dbReference type="AlphaFoldDB" id="A0A284VTI2"/>
<dbReference type="Pfam" id="PF10826">
    <property type="entry name" value="DUF2551"/>
    <property type="match status" value="1"/>
</dbReference>
<accession>A0A284VTI2</accession>
<sequence>MYSKLWSNRFFTHTQQWCYRFFAINLLVSVREKSELTSMSIRPKTWNANFFINQQHIVVHSLSEDMILADNYTAGNMDDKIKDRLMKFLIKDKKGIRKCLLRLFLQTRSYTTSEVYEYLIKQGFDVSYRGIYALVGQMHSRLGILHIYPAREHRIYSLKENCGNIVEMVLSTG</sequence>
<evidence type="ECO:0000313" key="2">
    <source>
        <dbReference type="Proteomes" id="UP000218615"/>
    </source>
</evidence>
<reference evidence="2" key="1">
    <citation type="submission" date="2017-06" db="EMBL/GenBank/DDBJ databases">
        <authorList>
            <person name="Cremers G."/>
        </authorList>
    </citation>
    <scope>NUCLEOTIDE SEQUENCE [LARGE SCALE GENOMIC DNA]</scope>
</reference>
<evidence type="ECO:0008006" key="3">
    <source>
        <dbReference type="Google" id="ProtNLM"/>
    </source>
</evidence>
<protein>
    <recommendedName>
        <fullName evidence="3">DUF2551 domain-containing protein</fullName>
    </recommendedName>
</protein>
<gene>
    <name evidence="1" type="ORF">MNV_80017</name>
</gene>
<organism evidence="1 2">
    <name type="scientific">Candidatus Methanoperedens nitratireducens</name>
    <dbReference type="NCBI Taxonomy" id="1392998"/>
    <lineage>
        <taxon>Archaea</taxon>
        <taxon>Methanobacteriati</taxon>
        <taxon>Methanobacteriota</taxon>
        <taxon>Stenosarchaea group</taxon>
        <taxon>Methanomicrobia</taxon>
        <taxon>Methanosarcinales</taxon>
        <taxon>ANME-2 cluster</taxon>
        <taxon>Candidatus Methanoperedentaceae</taxon>
        <taxon>Candidatus Methanoperedens</taxon>
    </lineage>
</organism>
<evidence type="ECO:0000313" key="1">
    <source>
        <dbReference type="EMBL" id="SNQ62616.1"/>
    </source>
</evidence>